<keyword evidence="3" id="KW-1003">Cell membrane</keyword>
<dbReference type="PANTHER" id="PTHR22907:SF54">
    <property type="entry name" value="GH04558P"/>
    <property type="match status" value="1"/>
</dbReference>
<protein>
    <submittedName>
        <fullName evidence="10">Cuticlin-1</fullName>
    </submittedName>
</protein>
<keyword evidence="7 8" id="KW-0472">Membrane</keyword>
<comment type="subcellular location">
    <subcellularLocation>
        <location evidence="1">Cell membrane</location>
        <topology evidence="1">Single-pass type I membrane protein</topology>
    </subcellularLocation>
</comment>
<dbReference type="GO" id="GO:0005886">
    <property type="term" value="C:plasma membrane"/>
    <property type="evidence" value="ECO:0007669"/>
    <property type="project" value="UniProtKB-SubCell"/>
</dbReference>
<feature type="transmembrane region" description="Helical" evidence="8">
    <location>
        <begin position="338"/>
        <end position="362"/>
    </location>
</feature>
<dbReference type="AlphaFoldDB" id="A0A0B2V6G8"/>
<keyword evidence="11" id="KW-1185">Reference proteome</keyword>
<keyword evidence="6 8" id="KW-1133">Transmembrane helix</keyword>
<dbReference type="STRING" id="6265.A0A0B2V6G8"/>
<evidence type="ECO:0000259" key="9">
    <source>
        <dbReference type="PROSITE" id="PS51034"/>
    </source>
</evidence>
<dbReference type="Proteomes" id="UP000031036">
    <property type="component" value="Unassembled WGS sequence"/>
</dbReference>
<dbReference type="GO" id="GO:0042302">
    <property type="term" value="F:structural constituent of cuticle"/>
    <property type="evidence" value="ECO:0007669"/>
    <property type="project" value="UniProtKB-KW"/>
</dbReference>
<dbReference type="Pfam" id="PF25057">
    <property type="entry name" value="CUT_N"/>
    <property type="match status" value="1"/>
</dbReference>
<evidence type="ECO:0000256" key="7">
    <source>
        <dbReference type="ARBA" id="ARBA00023136"/>
    </source>
</evidence>
<sequence length="374" mass="41443">MNTYDYGTAILLWMYAHSIKKAISSLGELSNAHKGTGTPQIQCLSDRIVIEVQTVNPFVGRIFSKGQSKRTQCLMLFDSNSSIVEANFPLNECGMMRERKTDKAFNVKCFYAQARSATLERFVNVSNLAASDISVHDTTVAECRYEIRLDGPNGEMAQFAEVGQNLFHEWSCSGPDDLRILVKDCRVADDTGEQFLILDDRGCAIDPVILGDLEYEQNARKAHVYSNAFKFADTNHISFQCTVQLCSTIRGDQHCTSLSPPSCSVEGFDTNTMLKKYARNLFDAPMQDEVDLHSHTLAILDAKINADYRRLPTNKLDGVSGSMEITNTKEICISQSSAVVYGIVGLIGAAAVLIIGSQCIVLQHLRNEFSARFC</sequence>
<dbReference type="SMART" id="SM00241">
    <property type="entry name" value="ZP"/>
    <property type="match status" value="1"/>
</dbReference>
<dbReference type="InterPro" id="IPR056953">
    <property type="entry name" value="CUT_N"/>
</dbReference>
<evidence type="ECO:0000313" key="10">
    <source>
        <dbReference type="EMBL" id="KHN76575.1"/>
    </source>
</evidence>
<keyword evidence="4 8" id="KW-0812">Transmembrane</keyword>
<evidence type="ECO:0000256" key="3">
    <source>
        <dbReference type="ARBA" id="ARBA00022475"/>
    </source>
</evidence>
<dbReference type="EMBL" id="JPKZ01002486">
    <property type="protein sequence ID" value="KHN76575.1"/>
    <property type="molecule type" value="Genomic_DNA"/>
</dbReference>
<evidence type="ECO:0000256" key="2">
    <source>
        <dbReference type="ARBA" id="ARBA00022460"/>
    </source>
</evidence>
<dbReference type="InterPro" id="IPR057475">
    <property type="entry name" value="CUT_C"/>
</dbReference>
<comment type="caution">
    <text evidence="10">The sequence shown here is derived from an EMBL/GenBank/DDBJ whole genome shotgun (WGS) entry which is preliminary data.</text>
</comment>
<evidence type="ECO:0000256" key="8">
    <source>
        <dbReference type="SAM" id="Phobius"/>
    </source>
</evidence>
<evidence type="ECO:0000256" key="4">
    <source>
        <dbReference type="ARBA" id="ARBA00022692"/>
    </source>
</evidence>
<gene>
    <name evidence="10" type="primary">cut-1</name>
    <name evidence="10" type="ORF">Tcan_11454</name>
</gene>
<evidence type="ECO:0000256" key="1">
    <source>
        <dbReference type="ARBA" id="ARBA00004251"/>
    </source>
</evidence>
<evidence type="ECO:0000256" key="6">
    <source>
        <dbReference type="ARBA" id="ARBA00022989"/>
    </source>
</evidence>
<proteinExistence type="predicted"/>
<dbReference type="Pfam" id="PF25301">
    <property type="entry name" value="CUT_C"/>
    <property type="match status" value="1"/>
</dbReference>
<keyword evidence="2" id="KW-0193">Cuticle</keyword>
<feature type="domain" description="ZP" evidence="9">
    <location>
        <begin position="42"/>
        <end position="262"/>
    </location>
</feature>
<evidence type="ECO:0000313" key="11">
    <source>
        <dbReference type="Proteomes" id="UP000031036"/>
    </source>
</evidence>
<keyword evidence="5" id="KW-0732">Signal</keyword>
<reference evidence="10 11" key="1">
    <citation type="submission" date="2014-11" db="EMBL/GenBank/DDBJ databases">
        <title>Genetic blueprint of the zoonotic pathogen Toxocara canis.</title>
        <authorList>
            <person name="Zhu X.-Q."/>
            <person name="Korhonen P.K."/>
            <person name="Cai H."/>
            <person name="Young N.D."/>
            <person name="Nejsum P."/>
            <person name="von Samson-Himmelstjerna G."/>
            <person name="Boag P.R."/>
            <person name="Tan P."/>
            <person name="Li Q."/>
            <person name="Min J."/>
            <person name="Yang Y."/>
            <person name="Wang X."/>
            <person name="Fang X."/>
            <person name="Hall R.S."/>
            <person name="Hofmann A."/>
            <person name="Sternberg P.W."/>
            <person name="Jex A.R."/>
            <person name="Gasser R.B."/>
        </authorList>
    </citation>
    <scope>NUCLEOTIDE SEQUENCE [LARGE SCALE GENOMIC DNA]</scope>
    <source>
        <strain evidence="10">PN_DK_2014</strain>
    </source>
</reference>
<dbReference type="InterPro" id="IPR051962">
    <property type="entry name" value="Cuticlin"/>
</dbReference>
<dbReference type="OrthoDB" id="4405280at2759"/>
<dbReference type="PROSITE" id="PS51034">
    <property type="entry name" value="ZP_2"/>
    <property type="match status" value="1"/>
</dbReference>
<dbReference type="OMA" id="EYEQNAR"/>
<dbReference type="InterPro" id="IPR001507">
    <property type="entry name" value="ZP_dom"/>
</dbReference>
<organism evidence="10 11">
    <name type="scientific">Toxocara canis</name>
    <name type="common">Canine roundworm</name>
    <dbReference type="NCBI Taxonomy" id="6265"/>
    <lineage>
        <taxon>Eukaryota</taxon>
        <taxon>Metazoa</taxon>
        <taxon>Ecdysozoa</taxon>
        <taxon>Nematoda</taxon>
        <taxon>Chromadorea</taxon>
        <taxon>Rhabditida</taxon>
        <taxon>Spirurina</taxon>
        <taxon>Ascaridomorpha</taxon>
        <taxon>Ascaridoidea</taxon>
        <taxon>Toxocaridae</taxon>
        <taxon>Toxocara</taxon>
    </lineage>
</organism>
<dbReference type="PANTHER" id="PTHR22907">
    <property type="entry name" value="GH04558P"/>
    <property type="match status" value="1"/>
</dbReference>
<evidence type="ECO:0000256" key="5">
    <source>
        <dbReference type="ARBA" id="ARBA00022729"/>
    </source>
</evidence>
<name>A0A0B2V6G8_TOXCA</name>
<accession>A0A0B2V6G8</accession>